<dbReference type="Gene3D" id="3.90.850.10">
    <property type="entry name" value="Fumarylacetoacetase-like, C-terminal domain"/>
    <property type="match status" value="1"/>
</dbReference>
<dbReference type="InterPro" id="IPR011234">
    <property type="entry name" value="Fumarylacetoacetase-like_C"/>
</dbReference>
<dbReference type="InterPro" id="IPR036663">
    <property type="entry name" value="Fumarylacetoacetase_C_sf"/>
</dbReference>
<proteinExistence type="predicted"/>
<accession>A0A8H9IG54</accession>
<reference evidence="4" key="1">
    <citation type="journal article" date="2019" name="Int. J. Syst. Evol. Microbiol.">
        <title>The Global Catalogue of Microorganisms (GCM) 10K type strain sequencing project: providing services to taxonomists for standard genome sequencing and annotation.</title>
        <authorList>
            <consortium name="The Broad Institute Genomics Platform"/>
            <consortium name="The Broad Institute Genome Sequencing Center for Infectious Disease"/>
            <person name="Wu L."/>
            <person name="Ma J."/>
        </authorList>
    </citation>
    <scope>NUCLEOTIDE SEQUENCE [LARGE SCALE GENOMIC DNA]</scope>
    <source>
        <strain evidence="4">KCTC 42083</strain>
    </source>
</reference>
<dbReference type="GO" id="GO:0005737">
    <property type="term" value="C:cytoplasm"/>
    <property type="evidence" value="ECO:0007669"/>
    <property type="project" value="TreeGrafter"/>
</dbReference>
<dbReference type="SUPFAM" id="SSF56529">
    <property type="entry name" value="FAH"/>
    <property type="match status" value="1"/>
</dbReference>
<evidence type="ECO:0000313" key="4">
    <source>
        <dbReference type="Proteomes" id="UP000608923"/>
    </source>
</evidence>
<organism evidence="3 4">
    <name type="scientific">Alcaligenes pakistanensis</name>
    <dbReference type="NCBI Taxonomy" id="1482717"/>
    <lineage>
        <taxon>Bacteria</taxon>
        <taxon>Pseudomonadati</taxon>
        <taxon>Pseudomonadota</taxon>
        <taxon>Betaproteobacteria</taxon>
        <taxon>Burkholderiales</taxon>
        <taxon>Alcaligenaceae</taxon>
        <taxon>Alcaligenes</taxon>
    </lineage>
</organism>
<feature type="domain" description="Fumarylacetoacetase-like C-terminal" evidence="2">
    <location>
        <begin position="96"/>
        <end position="251"/>
    </location>
</feature>
<gene>
    <name evidence="3" type="ORF">GCM10010096_10580</name>
</gene>
<dbReference type="GO" id="GO:0016787">
    <property type="term" value="F:hydrolase activity"/>
    <property type="evidence" value="ECO:0007669"/>
    <property type="project" value="UniProtKB-KW"/>
</dbReference>
<dbReference type="Proteomes" id="UP000608923">
    <property type="component" value="Unassembled WGS sequence"/>
</dbReference>
<dbReference type="RefSeq" id="WP_189391514.1">
    <property type="nucleotide sequence ID" value="NZ_BMZN01000002.1"/>
</dbReference>
<keyword evidence="3" id="KW-0378">Hydrolase</keyword>
<dbReference type="InterPro" id="IPR050772">
    <property type="entry name" value="Hydratase-Decarb/MhpD_sf"/>
</dbReference>
<dbReference type="AlphaFoldDB" id="A0A8H9IG54"/>
<protein>
    <submittedName>
        <fullName evidence="3">Fumarylacetoacetate (FAA) hydrolase</fullName>
    </submittedName>
</protein>
<dbReference type="GO" id="GO:0008684">
    <property type="term" value="F:2-oxopent-4-enoate hydratase activity"/>
    <property type="evidence" value="ECO:0007669"/>
    <property type="project" value="TreeGrafter"/>
</dbReference>
<evidence type="ECO:0000313" key="3">
    <source>
        <dbReference type="EMBL" id="GHC41868.1"/>
    </source>
</evidence>
<comment type="caution">
    <text evidence="3">The sequence shown here is derived from an EMBL/GenBank/DDBJ whole genome shotgun (WGS) entry which is preliminary data.</text>
</comment>
<dbReference type="PANTHER" id="PTHR30143">
    <property type="entry name" value="ACID HYDRATASE"/>
    <property type="match status" value="1"/>
</dbReference>
<sequence length="256" mass="27395">MNALLQASCLATAQRLLQARQENRPIEDWPEALRPTSFEQAYGAQTLQMQALGPIGGWKVGAANTVASPTCAPLPQRFRYASPKTPAGEGLSLRGIEVEIGLILGQDLLPSQTPYSLEHIWGAISQVCVAVEIVESRFARRDTVGRLSTLADLASHGALIHPAQGTAAQDMRLLEPEWARVQVGQQALLQGPTQNPAGELTRLLLWLANQGSHHGGGLQQGQVIITGMCLPMLYAAPGDRIQAAIQGIGELDFICA</sequence>
<name>A0A8H9IG54_9BURK</name>
<dbReference type="EMBL" id="BMZN01000002">
    <property type="protein sequence ID" value="GHC41868.1"/>
    <property type="molecule type" value="Genomic_DNA"/>
</dbReference>
<evidence type="ECO:0000259" key="2">
    <source>
        <dbReference type="Pfam" id="PF01557"/>
    </source>
</evidence>
<keyword evidence="1" id="KW-0456">Lyase</keyword>
<dbReference type="Pfam" id="PF01557">
    <property type="entry name" value="FAA_hydrolase"/>
    <property type="match status" value="1"/>
</dbReference>
<evidence type="ECO:0000256" key="1">
    <source>
        <dbReference type="ARBA" id="ARBA00023239"/>
    </source>
</evidence>
<keyword evidence="4" id="KW-1185">Reference proteome</keyword>
<dbReference type="PANTHER" id="PTHR30143:SF0">
    <property type="entry name" value="2-KETO-4-PENTENOATE HYDRATASE"/>
    <property type="match status" value="1"/>
</dbReference>